<sequence>MFEIMHHAPTTNESLSTSNGRLHTQGYLEDGRSTRRTSNSHVISNHFGQSSANVEQDSCRHQRTRHGYRQTDKNQSGTISKDAESVILASMSLSDDYYTDLYKDTAEMHDDKNIFLLLNELNNNNNNIANLLNDCDLKLTLSDFQNGSRNASPVNVQDNLTYIIDKDSPRRRKSKPNLKVEVNPSATRSPSSLNNASINAFSIPHQQQLGTPKHSIQFTSVSPFKCTQQQQQQPFYSCMSNGNCITSPLRSPYKGTIVPFNNSSAATNPIHTKENAQKIVNDVLEQLTSVLRLAGDDEESHISPLTRRRLDFGHDR</sequence>
<proteinExistence type="predicted"/>
<comment type="caution">
    <text evidence="2">The sequence shown here is derived from an EMBL/GenBank/DDBJ whole genome shotgun (WGS) entry which is preliminary data.</text>
</comment>
<dbReference type="AlphaFoldDB" id="A0AAW2ZGP6"/>
<dbReference type="Proteomes" id="UP001431209">
    <property type="component" value="Unassembled WGS sequence"/>
</dbReference>
<feature type="region of interest" description="Disordered" evidence="1">
    <location>
        <begin position="1"/>
        <end position="78"/>
    </location>
</feature>
<feature type="compositionally biased region" description="Polar residues" evidence="1">
    <location>
        <begin position="184"/>
        <end position="193"/>
    </location>
</feature>
<protein>
    <submittedName>
        <fullName evidence="2">Atg15</fullName>
    </submittedName>
</protein>
<name>A0AAW2ZGP6_9EUKA</name>
<organism evidence="2 3">
    <name type="scientific">Acrasis kona</name>
    <dbReference type="NCBI Taxonomy" id="1008807"/>
    <lineage>
        <taxon>Eukaryota</taxon>
        <taxon>Discoba</taxon>
        <taxon>Heterolobosea</taxon>
        <taxon>Tetramitia</taxon>
        <taxon>Eutetramitia</taxon>
        <taxon>Acrasidae</taxon>
        <taxon>Acrasis</taxon>
    </lineage>
</organism>
<evidence type="ECO:0000313" key="2">
    <source>
        <dbReference type="EMBL" id="KAL0487844.1"/>
    </source>
</evidence>
<reference evidence="2 3" key="1">
    <citation type="submission" date="2024-03" db="EMBL/GenBank/DDBJ databases">
        <title>The Acrasis kona genome and developmental transcriptomes reveal deep origins of eukaryotic multicellular pathways.</title>
        <authorList>
            <person name="Sheikh S."/>
            <person name="Fu C.-J."/>
            <person name="Brown M.W."/>
            <person name="Baldauf S.L."/>
        </authorList>
    </citation>
    <scope>NUCLEOTIDE SEQUENCE [LARGE SCALE GENOMIC DNA]</scope>
    <source>
        <strain evidence="2 3">ATCC MYA-3509</strain>
    </source>
</reference>
<feature type="compositionally biased region" description="Polar residues" evidence="1">
    <location>
        <begin position="36"/>
        <end position="56"/>
    </location>
</feature>
<feature type="region of interest" description="Disordered" evidence="1">
    <location>
        <begin position="166"/>
        <end position="193"/>
    </location>
</feature>
<gene>
    <name evidence="2" type="ORF">AKO1_000057</name>
</gene>
<evidence type="ECO:0000256" key="1">
    <source>
        <dbReference type="SAM" id="MobiDB-lite"/>
    </source>
</evidence>
<feature type="compositionally biased region" description="Polar residues" evidence="1">
    <location>
        <begin position="9"/>
        <end position="22"/>
    </location>
</feature>
<evidence type="ECO:0000313" key="3">
    <source>
        <dbReference type="Proteomes" id="UP001431209"/>
    </source>
</evidence>
<keyword evidence="3" id="KW-1185">Reference proteome</keyword>
<dbReference type="EMBL" id="JAOPGA020001377">
    <property type="protein sequence ID" value="KAL0487844.1"/>
    <property type="molecule type" value="Genomic_DNA"/>
</dbReference>
<accession>A0AAW2ZGP6</accession>